<proteinExistence type="predicted"/>
<dbReference type="Proteomes" id="UP001501444">
    <property type="component" value="Unassembled WGS sequence"/>
</dbReference>
<sequence>MSEFEKTQNNLRVTLEIDNQLTWGELIHFVELGRRAGLRADEPVDFVYDSQLTENPITGLSLHLPSEDLPRGAEGA</sequence>
<dbReference type="EMBL" id="BAAARV010000004">
    <property type="protein sequence ID" value="GAA2327442.1"/>
    <property type="molecule type" value="Genomic_DNA"/>
</dbReference>
<comment type="caution">
    <text evidence="1">The sequence shown here is derived from an EMBL/GenBank/DDBJ whole genome shotgun (WGS) entry which is preliminary data.</text>
</comment>
<dbReference type="RefSeq" id="WP_344610355.1">
    <property type="nucleotide sequence ID" value="NZ_BAAARV010000004.1"/>
</dbReference>
<organism evidence="1 2">
    <name type="scientific">Dactylosporangium salmoneum</name>
    <dbReference type="NCBI Taxonomy" id="53361"/>
    <lineage>
        <taxon>Bacteria</taxon>
        <taxon>Bacillati</taxon>
        <taxon>Actinomycetota</taxon>
        <taxon>Actinomycetes</taxon>
        <taxon>Micromonosporales</taxon>
        <taxon>Micromonosporaceae</taxon>
        <taxon>Dactylosporangium</taxon>
    </lineage>
</organism>
<reference evidence="1 2" key="1">
    <citation type="journal article" date="2019" name="Int. J. Syst. Evol. Microbiol.">
        <title>The Global Catalogue of Microorganisms (GCM) 10K type strain sequencing project: providing services to taxonomists for standard genome sequencing and annotation.</title>
        <authorList>
            <consortium name="The Broad Institute Genomics Platform"/>
            <consortium name="The Broad Institute Genome Sequencing Center for Infectious Disease"/>
            <person name="Wu L."/>
            <person name="Ma J."/>
        </authorList>
    </citation>
    <scope>NUCLEOTIDE SEQUENCE [LARGE SCALE GENOMIC DNA]</scope>
    <source>
        <strain evidence="1 2">JCM 3272</strain>
    </source>
</reference>
<protein>
    <submittedName>
        <fullName evidence="1">Uncharacterized protein</fullName>
    </submittedName>
</protein>
<keyword evidence="2" id="KW-1185">Reference proteome</keyword>
<evidence type="ECO:0000313" key="2">
    <source>
        <dbReference type="Proteomes" id="UP001501444"/>
    </source>
</evidence>
<gene>
    <name evidence="1" type="ORF">GCM10010170_003160</name>
</gene>
<name>A0ABN3FCS2_9ACTN</name>
<accession>A0ABN3FCS2</accession>
<evidence type="ECO:0000313" key="1">
    <source>
        <dbReference type="EMBL" id="GAA2327442.1"/>
    </source>
</evidence>